<reference evidence="2" key="1">
    <citation type="journal article" date="2021" name="Mol. Plant Microbe Interact.">
        <title>Complete Genome Sequence of the Plant-Pathogenic Fungus Colletotrichum lupini.</title>
        <authorList>
            <person name="Baroncelli R."/>
            <person name="Pensec F."/>
            <person name="Da Lio D."/>
            <person name="Boufleur T."/>
            <person name="Vicente I."/>
            <person name="Sarrocco S."/>
            <person name="Picot A."/>
            <person name="Baraldi E."/>
            <person name="Sukno S."/>
            <person name="Thon M."/>
            <person name="Le Floch G."/>
        </authorList>
    </citation>
    <scope>NUCLEOTIDE SEQUENCE</scope>
    <source>
        <strain evidence="2">IMI 504893</strain>
    </source>
</reference>
<sequence>MVPPYLAALVEVLPSKTLGWLYIPFPDSIQVDGDISGLVMILLGTLLVEDLERKKGIYPPSSPFSSWPLIEFANQPTRRQSKPIRDPEFESRNEQQKFPSMSTKRCSTQFSTGGMIKHHNKAWKYSFALRCFPTHLFFYVASPYISERPLLTLHRLPIYATLALWPQSQRRAPAAAQPTHIDSVVTFLPTRLSFNASSRLREACQTIQIQEFPTRARPSRSIIRGGRGDVSVQVCSDGRAPERLDVPSHTLSEHTFFTSGMGLR</sequence>
<dbReference type="KEGG" id="clup:CLUP02_07476"/>
<dbReference type="RefSeq" id="XP_049143613.1">
    <property type="nucleotide sequence ID" value="XM_049286470.1"/>
</dbReference>
<evidence type="ECO:0000256" key="1">
    <source>
        <dbReference type="SAM" id="MobiDB-lite"/>
    </source>
</evidence>
<gene>
    <name evidence="2" type="ORF">CLUP02_07476</name>
</gene>
<dbReference type="EMBL" id="CP019476">
    <property type="protein sequence ID" value="UQC81990.1"/>
    <property type="molecule type" value="Genomic_DNA"/>
</dbReference>
<evidence type="ECO:0000313" key="2">
    <source>
        <dbReference type="EMBL" id="UQC81990.1"/>
    </source>
</evidence>
<dbReference type="Proteomes" id="UP000830671">
    <property type="component" value="Chromosome 4"/>
</dbReference>
<feature type="region of interest" description="Disordered" evidence="1">
    <location>
        <begin position="76"/>
        <end position="104"/>
    </location>
</feature>
<dbReference type="GeneID" id="73341480"/>
<feature type="compositionally biased region" description="Basic and acidic residues" evidence="1">
    <location>
        <begin position="83"/>
        <end position="95"/>
    </location>
</feature>
<name>A0A9Q8SRB0_9PEZI</name>
<proteinExistence type="predicted"/>
<organism evidence="2 3">
    <name type="scientific">Colletotrichum lupini</name>
    <dbReference type="NCBI Taxonomy" id="145971"/>
    <lineage>
        <taxon>Eukaryota</taxon>
        <taxon>Fungi</taxon>
        <taxon>Dikarya</taxon>
        <taxon>Ascomycota</taxon>
        <taxon>Pezizomycotina</taxon>
        <taxon>Sordariomycetes</taxon>
        <taxon>Hypocreomycetidae</taxon>
        <taxon>Glomerellales</taxon>
        <taxon>Glomerellaceae</taxon>
        <taxon>Colletotrichum</taxon>
        <taxon>Colletotrichum acutatum species complex</taxon>
    </lineage>
</organism>
<protein>
    <submittedName>
        <fullName evidence="2">Uncharacterized protein</fullName>
    </submittedName>
</protein>
<evidence type="ECO:0000313" key="3">
    <source>
        <dbReference type="Proteomes" id="UP000830671"/>
    </source>
</evidence>
<keyword evidence="3" id="KW-1185">Reference proteome</keyword>
<accession>A0A9Q8SRB0</accession>
<dbReference type="AlphaFoldDB" id="A0A9Q8SRB0"/>